<gene>
    <name evidence="2" type="ORF">I595_1030</name>
</gene>
<dbReference type="RefSeq" id="WP_157449648.1">
    <property type="nucleotide sequence ID" value="NZ_LDJX01000002.1"/>
</dbReference>
<dbReference type="PROSITE" id="PS51257">
    <property type="entry name" value="PROKAR_LIPOPROTEIN"/>
    <property type="match status" value="1"/>
</dbReference>
<dbReference type="OrthoDB" id="1341662at2"/>
<name>A0A0N8H477_9FLAO</name>
<keyword evidence="1" id="KW-0732">Signal</keyword>
<comment type="caution">
    <text evidence="2">The sequence shown here is derived from an EMBL/GenBank/DDBJ whole genome shotgun (WGS) entry which is preliminary data.</text>
</comment>
<dbReference type="AlphaFoldDB" id="A0A0N8H477"/>
<feature type="chain" id="PRO_5006026111" description="DUF1735 domain-containing protein" evidence="1">
    <location>
        <begin position="21"/>
        <end position="281"/>
    </location>
</feature>
<keyword evidence="3" id="KW-1185">Reference proteome</keyword>
<feature type="signal peptide" evidence="1">
    <location>
        <begin position="1"/>
        <end position="20"/>
    </location>
</feature>
<evidence type="ECO:0000256" key="1">
    <source>
        <dbReference type="SAM" id="SignalP"/>
    </source>
</evidence>
<sequence>MKKYVLATLTAFALVLGSCGDEEVVIFDVDNGQTLGAVTNGAEQTLPVPDTGDTAIIRVGVTTVSNTDRAVSISVNQELTTAAPAEYTIDPASLVIPAGEYEAEIRVDANFDAIPETGVTSLVVNIDDIQGADILEGQLTHQVNFFRFCPFQNGATFTGDYQLEMLATGIFDSETLANGVVSVSQGATVADRSFSVVPYPGLGTFDPFTFSFSLICGEVVVVPVESIGVGCGGGNAVGPSATVVSTYDETDDSEFIINFVDDVRAQCQGVSYEVSFRLTKI</sequence>
<dbReference type="EMBL" id="LDJX01000002">
    <property type="protein sequence ID" value="KPM32604.1"/>
    <property type="molecule type" value="Genomic_DNA"/>
</dbReference>
<evidence type="ECO:0000313" key="3">
    <source>
        <dbReference type="Proteomes" id="UP000050280"/>
    </source>
</evidence>
<evidence type="ECO:0008006" key="4">
    <source>
        <dbReference type="Google" id="ProtNLM"/>
    </source>
</evidence>
<proteinExistence type="predicted"/>
<organism evidence="2 3">
    <name type="scientific">Croceitalea dokdonensis DOKDO 023</name>
    <dbReference type="NCBI Taxonomy" id="1300341"/>
    <lineage>
        <taxon>Bacteria</taxon>
        <taxon>Pseudomonadati</taxon>
        <taxon>Bacteroidota</taxon>
        <taxon>Flavobacteriia</taxon>
        <taxon>Flavobacteriales</taxon>
        <taxon>Flavobacteriaceae</taxon>
        <taxon>Croceitalea</taxon>
    </lineage>
</organism>
<protein>
    <recommendedName>
        <fullName evidence="4">DUF1735 domain-containing protein</fullName>
    </recommendedName>
</protein>
<dbReference type="Proteomes" id="UP000050280">
    <property type="component" value="Unassembled WGS sequence"/>
</dbReference>
<evidence type="ECO:0000313" key="2">
    <source>
        <dbReference type="EMBL" id="KPM32604.1"/>
    </source>
</evidence>
<dbReference type="STRING" id="1300341.I595_1030"/>
<accession>A0A0N8H477</accession>
<reference evidence="2 3" key="1">
    <citation type="submission" date="2015-09" db="EMBL/GenBank/DDBJ databases">
        <title>Genome sequence of the marine flavobacterium Croceitalea dokdonensis DOKDO 023 that contains proton- and sodium-pumping rhodopsins.</title>
        <authorList>
            <person name="Kwon S.-K."/>
            <person name="Lee H.K."/>
            <person name="Kwak M.-J."/>
            <person name="Kim J.F."/>
        </authorList>
    </citation>
    <scope>NUCLEOTIDE SEQUENCE [LARGE SCALE GENOMIC DNA]</scope>
    <source>
        <strain evidence="2 3">DOKDO 023</strain>
    </source>
</reference>